<dbReference type="PANTHER" id="PTHR12286:SF5">
    <property type="entry name" value="SACCHAROPINE DEHYDROGENASE-LIKE OXIDOREDUCTASE"/>
    <property type="match status" value="1"/>
</dbReference>
<evidence type="ECO:0000256" key="1">
    <source>
        <dbReference type="SAM" id="MobiDB-lite"/>
    </source>
</evidence>
<name>A0A8J2J2L9_9HEXA</name>
<dbReference type="InterPro" id="IPR051276">
    <property type="entry name" value="Saccharopine_DH-like_oxidrdct"/>
</dbReference>
<dbReference type="PANTHER" id="PTHR12286">
    <property type="entry name" value="SACCHAROPINE DEHYDROGENASE-LIKE OXIDOREDUCTASE"/>
    <property type="match status" value="1"/>
</dbReference>
<keyword evidence="3" id="KW-1185">Reference proteome</keyword>
<dbReference type="AlphaFoldDB" id="A0A8J2J2L9"/>
<accession>A0A8J2J2L9</accession>
<dbReference type="OrthoDB" id="10268090at2759"/>
<feature type="non-terminal residue" evidence="2">
    <location>
        <position position="1"/>
    </location>
</feature>
<dbReference type="GO" id="GO:0005811">
    <property type="term" value="C:lipid droplet"/>
    <property type="evidence" value="ECO:0007669"/>
    <property type="project" value="TreeGrafter"/>
</dbReference>
<evidence type="ECO:0000313" key="3">
    <source>
        <dbReference type="Proteomes" id="UP000708208"/>
    </source>
</evidence>
<dbReference type="GO" id="GO:0009247">
    <property type="term" value="P:glycolipid biosynthetic process"/>
    <property type="evidence" value="ECO:0007669"/>
    <property type="project" value="TreeGrafter"/>
</dbReference>
<feature type="region of interest" description="Disordered" evidence="1">
    <location>
        <begin position="1"/>
        <end position="28"/>
    </location>
</feature>
<dbReference type="GO" id="GO:0005739">
    <property type="term" value="C:mitochondrion"/>
    <property type="evidence" value="ECO:0007669"/>
    <property type="project" value="TreeGrafter"/>
</dbReference>
<dbReference type="Proteomes" id="UP000708208">
    <property type="component" value="Unassembled WGS sequence"/>
</dbReference>
<evidence type="ECO:0000313" key="2">
    <source>
        <dbReference type="EMBL" id="CAG7648319.1"/>
    </source>
</evidence>
<organism evidence="2 3">
    <name type="scientific">Allacma fusca</name>
    <dbReference type="NCBI Taxonomy" id="39272"/>
    <lineage>
        <taxon>Eukaryota</taxon>
        <taxon>Metazoa</taxon>
        <taxon>Ecdysozoa</taxon>
        <taxon>Arthropoda</taxon>
        <taxon>Hexapoda</taxon>
        <taxon>Collembola</taxon>
        <taxon>Symphypleona</taxon>
        <taxon>Sminthuridae</taxon>
        <taxon>Allacma</taxon>
    </lineage>
</organism>
<proteinExistence type="predicted"/>
<dbReference type="GO" id="GO:0005886">
    <property type="term" value="C:plasma membrane"/>
    <property type="evidence" value="ECO:0007669"/>
    <property type="project" value="TreeGrafter"/>
</dbReference>
<evidence type="ECO:0008006" key="4">
    <source>
        <dbReference type="Google" id="ProtNLM"/>
    </source>
</evidence>
<protein>
    <recommendedName>
        <fullName evidence="4">Saccharopine dehydrogenase</fullName>
    </recommendedName>
</protein>
<reference evidence="2" key="1">
    <citation type="submission" date="2021-06" db="EMBL/GenBank/DDBJ databases">
        <authorList>
            <person name="Hodson N. C."/>
            <person name="Mongue J. A."/>
            <person name="Jaron S. K."/>
        </authorList>
    </citation>
    <scope>NUCLEOTIDE SEQUENCE</scope>
</reference>
<comment type="caution">
    <text evidence="2">The sequence shown here is derived from an EMBL/GenBank/DDBJ whole genome shotgun (WGS) entry which is preliminary data.</text>
</comment>
<dbReference type="EMBL" id="CAJVCH010003354">
    <property type="protein sequence ID" value="CAG7648319.1"/>
    <property type="molecule type" value="Genomic_DNA"/>
</dbReference>
<gene>
    <name evidence="2" type="ORF">AFUS01_LOCUS653</name>
</gene>
<feature type="compositionally biased region" description="Polar residues" evidence="1">
    <location>
        <begin position="1"/>
        <end position="26"/>
    </location>
</feature>
<sequence>GSGWDSGSNESNNIPPNRTASVTVSGKNPGYGATGKMLLQAALTVLNERQLLPRNGGVYTPGVAFARTTLIDRLNAEGVKFEMQS</sequence>